<reference evidence="2" key="1">
    <citation type="submission" date="2020-10" db="EMBL/GenBank/DDBJ databases">
        <authorList>
            <person name="Castelo-Branco R."/>
            <person name="Eusebio N."/>
            <person name="Adriana R."/>
            <person name="Vieira A."/>
            <person name="Brugerolle De Fraissinette N."/>
            <person name="Rezende De Castro R."/>
            <person name="Schneider M.P."/>
            <person name="Vasconcelos V."/>
            <person name="Leao P.N."/>
        </authorList>
    </citation>
    <scope>NUCLEOTIDE SEQUENCE</scope>
    <source>
        <strain evidence="2">LEGE 11480</strain>
    </source>
</reference>
<proteinExistence type="predicted"/>
<feature type="compositionally biased region" description="Polar residues" evidence="1">
    <location>
        <begin position="48"/>
        <end position="66"/>
    </location>
</feature>
<gene>
    <name evidence="2" type="ORF">IQ266_07715</name>
</gene>
<accession>A0A928Z2J7</accession>
<keyword evidence="3" id="KW-1185">Reference proteome</keyword>
<dbReference type="EMBL" id="JADEXQ010000019">
    <property type="protein sequence ID" value="MBE9029614.1"/>
    <property type="molecule type" value="Genomic_DNA"/>
</dbReference>
<organism evidence="2 3">
    <name type="scientific">Romeriopsis navalis LEGE 11480</name>
    <dbReference type="NCBI Taxonomy" id="2777977"/>
    <lineage>
        <taxon>Bacteria</taxon>
        <taxon>Bacillati</taxon>
        <taxon>Cyanobacteriota</taxon>
        <taxon>Cyanophyceae</taxon>
        <taxon>Leptolyngbyales</taxon>
        <taxon>Leptolyngbyaceae</taxon>
        <taxon>Romeriopsis</taxon>
        <taxon>Romeriopsis navalis</taxon>
    </lineage>
</organism>
<dbReference type="Gene3D" id="3.30.565.10">
    <property type="entry name" value="Histidine kinase-like ATPase, C-terminal domain"/>
    <property type="match status" value="1"/>
</dbReference>
<evidence type="ECO:0000256" key="1">
    <source>
        <dbReference type="SAM" id="MobiDB-lite"/>
    </source>
</evidence>
<dbReference type="SUPFAM" id="SSF55874">
    <property type="entry name" value="ATPase domain of HSP90 chaperone/DNA topoisomerase II/histidine kinase"/>
    <property type="match status" value="1"/>
</dbReference>
<dbReference type="Proteomes" id="UP000625316">
    <property type="component" value="Unassembled WGS sequence"/>
</dbReference>
<comment type="caution">
    <text evidence="2">The sequence shown here is derived from an EMBL/GenBank/DDBJ whole genome shotgun (WGS) entry which is preliminary data.</text>
</comment>
<feature type="region of interest" description="Disordered" evidence="1">
    <location>
        <begin position="47"/>
        <end position="66"/>
    </location>
</feature>
<dbReference type="AlphaFoldDB" id="A0A928Z2J7"/>
<evidence type="ECO:0000313" key="3">
    <source>
        <dbReference type="Proteomes" id="UP000625316"/>
    </source>
</evidence>
<name>A0A928Z2J7_9CYAN</name>
<protein>
    <submittedName>
        <fullName evidence="2">Uncharacterized protein</fullName>
    </submittedName>
</protein>
<sequence length="66" mass="7185">MSNETKAQIFKPFFTTKPIGKGTGMGLPISYQIHYPAGNITLPLHPTANRSMPQTVTQLHTGTQST</sequence>
<evidence type="ECO:0000313" key="2">
    <source>
        <dbReference type="EMBL" id="MBE9029614.1"/>
    </source>
</evidence>
<dbReference type="RefSeq" id="WP_264324432.1">
    <property type="nucleotide sequence ID" value="NZ_JADEXQ010000019.1"/>
</dbReference>
<dbReference type="InterPro" id="IPR036890">
    <property type="entry name" value="HATPase_C_sf"/>
</dbReference>